<name>A0A8S3WLQ1_PARAO</name>
<evidence type="ECO:0000256" key="4">
    <source>
        <dbReference type="RuleBase" id="RU003690"/>
    </source>
</evidence>
<reference evidence="6" key="1">
    <citation type="submission" date="2021-04" db="EMBL/GenBank/DDBJ databases">
        <authorList>
            <person name="Tunstrom K."/>
        </authorList>
    </citation>
    <scope>NUCLEOTIDE SEQUENCE</scope>
</reference>
<evidence type="ECO:0000313" key="6">
    <source>
        <dbReference type="EMBL" id="CAG4967417.1"/>
    </source>
</evidence>
<feature type="chain" id="PRO_5035721879" evidence="5">
    <location>
        <begin position="18"/>
        <end position="381"/>
    </location>
</feature>
<keyword evidence="2" id="KW-0378">Hydrolase</keyword>
<accession>A0A8S3WLQ1</accession>
<sequence length="381" mass="44059">METHILIFLWSILGARAYNVQNGTSATKQRFPEDFLFGVATSAYQIEGAWNIDGKGWSMWDFLVRNDPDAIMDKSNGDVAANSYELYERDVEMLTELGVNTYRFSISWPRILPNGRADYVNPLGVAYYNDLIDRLLENGITPFVTMYHWDLPQNLSEQGGWMNEDIVDWFGDYARVLFENFGDRVKHWLTINEPYIHCKLSYDNGMHAPRIRSPGKAFYDCGRNILLANARAFHIYKKEFKNIQDGKIGLVFSMDWPVPDTNTSENLDAIASYFAFNLGQYADPIFTEEGDYPQLLVDRVAQTSFNQGYNESRLRSLTQEEVNYIKGTSDFFALNHYSNTFVYRNDSLKGMFEVPSVDEDAYYMSYYVKPSNFKPCRMELS</sequence>
<dbReference type="AlphaFoldDB" id="A0A8S3WLQ1"/>
<dbReference type="GO" id="GO:0005975">
    <property type="term" value="P:carbohydrate metabolic process"/>
    <property type="evidence" value="ECO:0007669"/>
    <property type="project" value="InterPro"/>
</dbReference>
<comment type="similarity">
    <text evidence="1 4">Belongs to the glycosyl hydrolase 1 family.</text>
</comment>
<protein>
    <submittedName>
        <fullName evidence="6">(apollo) hypothetical protein</fullName>
    </submittedName>
</protein>
<evidence type="ECO:0000313" key="7">
    <source>
        <dbReference type="Proteomes" id="UP000691718"/>
    </source>
</evidence>
<dbReference type="InterPro" id="IPR033132">
    <property type="entry name" value="GH_1_N_CS"/>
</dbReference>
<dbReference type="Proteomes" id="UP000691718">
    <property type="component" value="Unassembled WGS sequence"/>
</dbReference>
<dbReference type="PROSITE" id="PS00653">
    <property type="entry name" value="GLYCOSYL_HYDROL_F1_2"/>
    <property type="match status" value="1"/>
</dbReference>
<dbReference type="PANTHER" id="PTHR10353">
    <property type="entry name" value="GLYCOSYL HYDROLASE"/>
    <property type="match status" value="1"/>
</dbReference>
<evidence type="ECO:0000256" key="1">
    <source>
        <dbReference type="ARBA" id="ARBA00010838"/>
    </source>
</evidence>
<feature type="non-terminal residue" evidence="6">
    <location>
        <position position="1"/>
    </location>
</feature>
<organism evidence="6 7">
    <name type="scientific">Parnassius apollo</name>
    <name type="common">Apollo butterfly</name>
    <name type="synonym">Papilio apollo</name>
    <dbReference type="NCBI Taxonomy" id="110799"/>
    <lineage>
        <taxon>Eukaryota</taxon>
        <taxon>Metazoa</taxon>
        <taxon>Ecdysozoa</taxon>
        <taxon>Arthropoda</taxon>
        <taxon>Hexapoda</taxon>
        <taxon>Insecta</taxon>
        <taxon>Pterygota</taxon>
        <taxon>Neoptera</taxon>
        <taxon>Endopterygota</taxon>
        <taxon>Lepidoptera</taxon>
        <taxon>Glossata</taxon>
        <taxon>Ditrysia</taxon>
        <taxon>Papilionoidea</taxon>
        <taxon>Papilionidae</taxon>
        <taxon>Parnassiinae</taxon>
        <taxon>Parnassini</taxon>
        <taxon>Parnassius</taxon>
        <taxon>Parnassius</taxon>
    </lineage>
</organism>
<keyword evidence="7" id="KW-1185">Reference proteome</keyword>
<gene>
    <name evidence="6" type="ORF">PAPOLLO_LOCUS7785</name>
</gene>
<dbReference type="GO" id="GO:0008422">
    <property type="term" value="F:beta-glucosidase activity"/>
    <property type="evidence" value="ECO:0007669"/>
    <property type="project" value="TreeGrafter"/>
</dbReference>
<dbReference type="EMBL" id="CAJQZP010000541">
    <property type="protein sequence ID" value="CAG4967417.1"/>
    <property type="molecule type" value="Genomic_DNA"/>
</dbReference>
<evidence type="ECO:0000256" key="3">
    <source>
        <dbReference type="ARBA" id="ARBA00023295"/>
    </source>
</evidence>
<proteinExistence type="inferred from homology"/>
<feature type="signal peptide" evidence="5">
    <location>
        <begin position="1"/>
        <end position="17"/>
    </location>
</feature>
<dbReference type="Pfam" id="PF00232">
    <property type="entry name" value="Glyco_hydro_1"/>
    <property type="match status" value="1"/>
</dbReference>
<dbReference type="InterPro" id="IPR001360">
    <property type="entry name" value="Glyco_hydro_1"/>
</dbReference>
<comment type="caution">
    <text evidence="6">The sequence shown here is derived from an EMBL/GenBank/DDBJ whole genome shotgun (WGS) entry which is preliminary data.</text>
</comment>
<keyword evidence="5" id="KW-0732">Signal</keyword>
<keyword evidence="3" id="KW-0326">Glycosidase</keyword>
<evidence type="ECO:0000256" key="2">
    <source>
        <dbReference type="ARBA" id="ARBA00022801"/>
    </source>
</evidence>
<evidence type="ECO:0000256" key="5">
    <source>
        <dbReference type="SAM" id="SignalP"/>
    </source>
</evidence>
<dbReference type="OrthoDB" id="65569at2759"/>
<dbReference type="PANTHER" id="PTHR10353:SF36">
    <property type="entry name" value="LP05116P"/>
    <property type="match status" value="1"/>
</dbReference>